<dbReference type="Gene3D" id="3.20.20.70">
    <property type="entry name" value="Aldolase class I"/>
    <property type="match status" value="1"/>
</dbReference>
<evidence type="ECO:0000256" key="7">
    <source>
        <dbReference type="SAM" id="MobiDB-lite"/>
    </source>
</evidence>
<dbReference type="PROSITE" id="PS51918">
    <property type="entry name" value="RADICAL_SAM"/>
    <property type="match status" value="1"/>
</dbReference>
<sequence>MGLRRHLSLGEIVDQVVLSKRFFDDKDEAGKRITNIVFMGMGEPLHNTENVIQATNILTSNKGLGLSHNKVTVSTSGLVPEIVRFFKESPANLAVSLNATTDEIRDWIMPINKKYNLASLLGTLKTVIPRRDDGKALKKIFFEYVLLKGVNDTMDDAKRIVKLTSGIPCKVNLISFNPHSGTEFEPSPPETMEMFSRYLASKGVRVTARASRGDDEMAACGQLGKPGDKPSPPRTKIPPMFEGKVKRGGTKKRTGRNR</sequence>
<feature type="domain" description="Radical SAM core" evidence="8">
    <location>
        <begin position="1"/>
        <end position="214"/>
    </location>
</feature>
<evidence type="ECO:0000256" key="1">
    <source>
        <dbReference type="ARBA" id="ARBA00001966"/>
    </source>
</evidence>
<organism evidence="9">
    <name type="scientific">Rhodosorus marinus</name>
    <dbReference type="NCBI Taxonomy" id="101924"/>
    <lineage>
        <taxon>Eukaryota</taxon>
        <taxon>Rhodophyta</taxon>
        <taxon>Stylonematophyceae</taxon>
        <taxon>Stylonematales</taxon>
        <taxon>Stylonemataceae</taxon>
        <taxon>Rhodosorus</taxon>
    </lineage>
</organism>
<dbReference type="InterPro" id="IPR013785">
    <property type="entry name" value="Aldolase_TIM"/>
</dbReference>
<keyword evidence="4" id="KW-0479">Metal-binding</keyword>
<evidence type="ECO:0000256" key="3">
    <source>
        <dbReference type="ARBA" id="ARBA00022691"/>
    </source>
</evidence>
<keyword evidence="2" id="KW-0004">4Fe-4S</keyword>
<dbReference type="GO" id="GO:0046872">
    <property type="term" value="F:metal ion binding"/>
    <property type="evidence" value="ECO:0007669"/>
    <property type="project" value="UniProtKB-KW"/>
</dbReference>
<dbReference type="GO" id="GO:0051539">
    <property type="term" value="F:4 iron, 4 sulfur cluster binding"/>
    <property type="evidence" value="ECO:0007669"/>
    <property type="project" value="UniProtKB-KW"/>
</dbReference>
<dbReference type="InterPro" id="IPR040072">
    <property type="entry name" value="Methyltransferase_A"/>
</dbReference>
<gene>
    <name evidence="9" type="ORF">RMAR00112_LOCUS34913</name>
    <name evidence="10" type="ORF">RMAR00112_LOCUS34916</name>
</gene>
<comment type="cofactor">
    <cofactor evidence="1">
        <name>[4Fe-4S] cluster</name>
        <dbReference type="ChEBI" id="CHEBI:49883"/>
    </cofactor>
</comment>
<evidence type="ECO:0000259" key="8">
    <source>
        <dbReference type="PROSITE" id="PS51918"/>
    </source>
</evidence>
<dbReference type="InterPro" id="IPR058240">
    <property type="entry name" value="rSAM_sf"/>
</dbReference>
<dbReference type="GO" id="GO:0070475">
    <property type="term" value="P:rRNA base methylation"/>
    <property type="evidence" value="ECO:0007669"/>
    <property type="project" value="TreeGrafter"/>
</dbReference>
<evidence type="ECO:0000313" key="9">
    <source>
        <dbReference type="EMBL" id="CAE0066841.1"/>
    </source>
</evidence>
<keyword evidence="5" id="KW-0408">Iron</keyword>
<evidence type="ECO:0000256" key="4">
    <source>
        <dbReference type="ARBA" id="ARBA00022723"/>
    </source>
</evidence>
<dbReference type="AlphaFoldDB" id="A0A7S3AAH9"/>
<keyword evidence="3" id="KW-0949">S-adenosyl-L-methionine</keyword>
<dbReference type="PANTHER" id="PTHR30544">
    <property type="entry name" value="23S RRNA METHYLTRANSFERASE"/>
    <property type="match status" value="1"/>
</dbReference>
<dbReference type="GO" id="GO:0003824">
    <property type="term" value="F:catalytic activity"/>
    <property type="evidence" value="ECO:0007669"/>
    <property type="project" value="InterPro"/>
</dbReference>
<evidence type="ECO:0000256" key="6">
    <source>
        <dbReference type="ARBA" id="ARBA00023014"/>
    </source>
</evidence>
<keyword evidence="6" id="KW-0411">Iron-sulfur</keyword>
<feature type="compositionally biased region" description="Basic residues" evidence="7">
    <location>
        <begin position="246"/>
        <end position="258"/>
    </location>
</feature>
<dbReference type="GO" id="GO:0030488">
    <property type="term" value="P:tRNA methylation"/>
    <property type="evidence" value="ECO:0007669"/>
    <property type="project" value="TreeGrafter"/>
</dbReference>
<dbReference type="InterPro" id="IPR007197">
    <property type="entry name" value="rSAM"/>
</dbReference>
<protein>
    <recommendedName>
        <fullName evidence="8">Radical SAM core domain-containing protein</fullName>
    </recommendedName>
</protein>
<evidence type="ECO:0000256" key="2">
    <source>
        <dbReference type="ARBA" id="ARBA00022485"/>
    </source>
</evidence>
<dbReference type="EMBL" id="HBHW01044907">
    <property type="protein sequence ID" value="CAE0066844.1"/>
    <property type="molecule type" value="Transcribed_RNA"/>
</dbReference>
<evidence type="ECO:0000313" key="10">
    <source>
        <dbReference type="EMBL" id="CAE0066844.1"/>
    </source>
</evidence>
<name>A0A7S3AAH9_9RHOD</name>
<dbReference type="SUPFAM" id="SSF102114">
    <property type="entry name" value="Radical SAM enzymes"/>
    <property type="match status" value="1"/>
</dbReference>
<accession>A0A7S3AAH9</accession>
<dbReference type="Pfam" id="PF04055">
    <property type="entry name" value="Radical_SAM"/>
    <property type="match status" value="1"/>
</dbReference>
<reference evidence="9" key="1">
    <citation type="submission" date="2021-01" db="EMBL/GenBank/DDBJ databases">
        <authorList>
            <person name="Corre E."/>
            <person name="Pelletier E."/>
            <person name="Niang G."/>
            <person name="Scheremetjew M."/>
            <person name="Finn R."/>
            <person name="Kale V."/>
            <person name="Holt S."/>
            <person name="Cochrane G."/>
            <person name="Meng A."/>
            <person name="Brown T."/>
            <person name="Cohen L."/>
        </authorList>
    </citation>
    <scope>NUCLEOTIDE SEQUENCE</scope>
    <source>
        <strain evidence="9">CCMP 769</strain>
    </source>
</reference>
<proteinExistence type="predicted"/>
<evidence type="ECO:0000256" key="5">
    <source>
        <dbReference type="ARBA" id="ARBA00023004"/>
    </source>
</evidence>
<feature type="region of interest" description="Disordered" evidence="7">
    <location>
        <begin position="211"/>
        <end position="258"/>
    </location>
</feature>
<dbReference type="EMBL" id="HBHW01044904">
    <property type="protein sequence ID" value="CAE0066841.1"/>
    <property type="molecule type" value="Transcribed_RNA"/>
</dbReference>
<dbReference type="PANTHER" id="PTHR30544:SF9">
    <property type="entry name" value="RADICAL SAM SUPERFAMILY PROTEIN"/>
    <property type="match status" value="1"/>
</dbReference>